<keyword evidence="2" id="KW-1185">Reference proteome</keyword>
<protein>
    <submittedName>
        <fullName evidence="1">Predicted protein</fullName>
    </submittedName>
</protein>
<proteinExistence type="predicted"/>
<evidence type="ECO:0000313" key="2">
    <source>
        <dbReference type="Proteomes" id="UP000006671"/>
    </source>
</evidence>
<organism evidence="2">
    <name type="scientific">Naegleria gruberi</name>
    <name type="common">Amoeba</name>
    <dbReference type="NCBI Taxonomy" id="5762"/>
    <lineage>
        <taxon>Eukaryota</taxon>
        <taxon>Discoba</taxon>
        <taxon>Heterolobosea</taxon>
        <taxon>Tetramitia</taxon>
        <taxon>Eutetramitia</taxon>
        <taxon>Vahlkampfiidae</taxon>
        <taxon>Naegleria</taxon>
    </lineage>
</organism>
<dbReference type="AlphaFoldDB" id="D2VI41"/>
<dbReference type="KEGG" id="ngr:NAEGRDRAFT_49731"/>
<dbReference type="PANTHER" id="PTHR28348">
    <property type="entry name" value="UPF0193 PROTEIN EVG1"/>
    <property type="match status" value="1"/>
</dbReference>
<dbReference type="RefSeq" id="XP_002676269.1">
    <property type="nucleotide sequence ID" value="XM_002676223.1"/>
</dbReference>
<dbReference type="Pfam" id="PF05250">
    <property type="entry name" value="UPF0193"/>
    <property type="match status" value="1"/>
</dbReference>
<dbReference type="PANTHER" id="PTHR28348:SF1">
    <property type="entry name" value="UPF0193 PROTEIN EVG1"/>
    <property type="match status" value="1"/>
</dbReference>
<evidence type="ECO:0000313" key="1">
    <source>
        <dbReference type="EMBL" id="EFC43525.1"/>
    </source>
</evidence>
<dbReference type="GeneID" id="8853106"/>
<dbReference type="VEuPathDB" id="AmoebaDB:NAEGRDRAFT_49731"/>
<reference evidence="1 2" key="1">
    <citation type="journal article" date="2010" name="Cell">
        <title>The genome of Naegleria gruberi illuminates early eukaryotic versatility.</title>
        <authorList>
            <person name="Fritz-Laylin L.K."/>
            <person name="Prochnik S.E."/>
            <person name="Ginger M.L."/>
            <person name="Dacks J.B."/>
            <person name="Carpenter M.L."/>
            <person name="Field M.C."/>
            <person name="Kuo A."/>
            <person name="Paredez A."/>
            <person name="Chapman J."/>
            <person name="Pham J."/>
            <person name="Shu S."/>
            <person name="Neupane R."/>
            <person name="Cipriano M."/>
            <person name="Mancuso J."/>
            <person name="Tu H."/>
            <person name="Salamov A."/>
            <person name="Lindquist E."/>
            <person name="Shapiro H."/>
            <person name="Lucas S."/>
            <person name="Grigoriev I.V."/>
            <person name="Cande W.Z."/>
            <person name="Fulton C."/>
            <person name="Rokhsar D.S."/>
            <person name="Dawson S.C."/>
        </authorList>
    </citation>
    <scope>NUCLEOTIDE SEQUENCE [LARGE SCALE GENOMIC DNA]</scope>
    <source>
        <strain evidence="1 2">NEG-M</strain>
    </source>
</reference>
<gene>
    <name evidence="1" type="ORF">NAEGRDRAFT_49731</name>
</gene>
<dbReference type="OrthoDB" id="189770at2759"/>
<dbReference type="InParanoid" id="D2VI41"/>
<accession>D2VI41</accession>
<dbReference type="Proteomes" id="UP000006671">
    <property type="component" value="Unassembled WGS sequence"/>
</dbReference>
<dbReference type="InterPro" id="IPR007914">
    <property type="entry name" value="UPF0193"/>
</dbReference>
<sequence length="194" mass="22856">MQSKYDTEKLIKDMVGDAKLSHFQKKEIMESYKYKSSLPSTGIAVSKQKSIDDAMLSYKLRQKEENIFPDTNRGKFTTKKKMFEESLFQKEVFRPSPTVDRDREKNILATYNEFGGRKNVPQAVLKGRIDKQIVPSNKPVVKQKSRFEEIQEEIDERVQFIEHMEKLGPMDRRQKEIILSQIDDYIRELDSLQK</sequence>
<name>D2VI41_NAEGR</name>
<dbReference type="OMA" id="LATYNEF"/>
<dbReference type="EMBL" id="GG738873">
    <property type="protein sequence ID" value="EFC43525.1"/>
    <property type="molecule type" value="Genomic_DNA"/>
</dbReference>